<protein>
    <submittedName>
        <fullName evidence="1">Virus attachment protein p12 family protein</fullName>
    </submittedName>
</protein>
<dbReference type="Pfam" id="PF12669">
    <property type="entry name" value="FeoB_associated"/>
    <property type="match status" value="1"/>
</dbReference>
<dbReference type="Proteomes" id="UP000198901">
    <property type="component" value="Unassembled WGS sequence"/>
</dbReference>
<dbReference type="AlphaFoldDB" id="A0A1G9SM57"/>
<evidence type="ECO:0000313" key="1">
    <source>
        <dbReference type="EMBL" id="SDM36509.1"/>
    </source>
</evidence>
<organism evidence="1 2">
    <name type="scientific">Siphonobacter aquaeclarae</name>
    <dbReference type="NCBI Taxonomy" id="563176"/>
    <lineage>
        <taxon>Bacteria</taxon>
        <taxon>Pseudomonadati</taxon>
        <taxon>Bacteroidota</taxon>
        <taxon>Cytophagia</taxon>
        <taxon>Cytophagales</taxon>
        <taxon>Cytophagaceae</taxon>
        <taxon>Siphonobacter</taxon>
    </lineage>
</organism>
<reference evidence="1 2" key="1">
    <citation type="submission" date="2016-10" db="EMBL/GenBank/DDBJ databases">
        <authorList>
            <person name="de Groot N.N."/>
        </authorList>
    </citation>
    <scope>NUCLEOTIDE SEQUENCE [LARGE SCALE GENOMIC DNA]</scope>
    <source>
        <strain evidence="1 2">DSM 21668</strain>
    </source>
</reference>
<keyword evidence="2" id="KW-1185">Reference proteome</keyword>
<proteinExistence type="predicted"/>
<accession>A0A1G9SM57</accession>
<dbReference type="EMBL" id="FNGS01000006">
    <property type="protein sequence ID" value="SDM36509.1"/>
    <property type="molecule type" value="Genomic_DNA"/>
</dbReference>
<name>A0A1G9SM57_9BACT</name>
<evidence type="ECO:0000313" key="2">
    <source>
        <dbReference type="Proteomes" id="UP000198901"/>
    </source>
</evidence>
<dbReference type="STRING" id="563176.SAMN04488090_3224"/>
<sequence>METVVIGILFVGAVAWMGNKIRRQFSLRKEGGCAKGCGTCAAARLSEVKAE</sequence>
<dbReference type="RefSeq" id="WP_143011118.1">
    <property type="nucleotide sequence ID" value="NZ_FNGS01000006.1"/>
</dbReference>
<gene>
    <name evidence="1" type="ORF">SAMN04488090_3224</name>
</gene>